<protein>
    <submittedName>
        <fullName evidence="1">Uncharacterized protein</fullName>
    </submittedName>
</protein>
<dbReference type="AlphaFoldDB" id="A0A6A7BCA7"/>
<organism evidence="1 2">
    <name type="scientific">Plenodomus tracheiphilus IPT5</name>
    <dbReference type="NCBI Taxonomy" id="1408161"/>
    <lineage>
        <taxon>Eukaryota</taxon>
        <taxon>Fungi</taxon>
        <taxon>Dikarya</taxon>
        <taxon>Ascomycota</taxon>
        <taxon>Pezizomycotina</taxon>
        <taxon>Dothideomycetes</taxon>
        <taxon>Pleosporomycetidae</taxon>
        <taxon>Pleosporales</taxon>
        <taxon>Pleosporineae</taxon>
        <taxon>Leptosphaeriaceae</taxon>
        <taxon>Plenodomus</taxon>
    </lineage>
</organism>
<dbReference type="Proteomes" id="UP000799423">
    <property type="component" value="Unassembled WGS sequence"/>
</dbReference>
<evidence type="ECO:0000313" key="2">
    <source>
        <dbReference type="Proteomes" id="UP000799423"/>
    </source>
</evidence>
<dbReference type="OrthoDB" id="3796743at2759"/>
<dbReference type="EMBL" id="MU006300">
    <property type="protein sequence ID" value="KAF2851989.1"/>
    <property type="molecule type" value="Genomic_DNA"/>
</dbReference>
<sequence length="169" mass="19009">MFGTLQVVHQVLSNSKILSSANSMSSSLTPPMPVTTEEACRSDLEDLIIQVRYFNHLTITVLSSLPHLRLLVPDPHLHQVLEGLRAQCEDLKTHYGWALASDHEQVARVESKLCSRITSKYEEERNDWIKAWGESETVKGSLGAFGRLEAELGTVYVEYAESVRKREGL</sequence>
<evidence type="ECO:0000313" key="1">
    <source>
        <dbReference type="EMBL" id="KAF2851989.1"/>
    </source>
</evidence>
<keyword evidence="2" id="KW-1185">Reference proteome</keyword>
<reference evidence="1" key="1">
    <citation type="submission" date="2020-01" db="EMBL/GenBank/DDBJ databases">
        <authorList>
            <consortium name="DOE Joint Genome Institute"/>
            <person name="Haridas S."/>
            <person name="Albert R."/>
            <person name="Binder M."/>
            <person name="Bloem J."/>
            <person name="Labutti K."/>
            <person name="Salamov A."/>
            <person name="Andreopoulos B."/>
            <person name="Baker S.E."/>
            <person name="Barry K."/>
            <person name="Bills G."/>
            <person name="Bluhm B.H."/>
            <person name="Cannon C."/>
            <person name="Castanera R."/>
            <person name="Culley D.E."/>
            <person name="Daum C."/>
            <person name="Ezra D."/>
            <person name="Gonzalez J.B."/>
            <person name="Henrissat B."/>
            <person name="Kuo A."/>
            <person name="Liang C."/>
            <person name="Lipzen A."/>
            <person name="Lutzoni F."/>
            <person name="Magnuson J."/>
            <person name="Mondo S."/>
            <person name="Nolan M."/>
            <person name="Ohm R."/>
            <person name="Pangilinan J."/>
            <person name="Park H.-J."/>
            <person name="Ramirez L."/>
            <person name="Alfaro M."/>
            <person name="Sun H."/>
            <person name="Tritt A."/>
            <person name="Yoshinaga Y."/>
            <person name="Zwiers L.-H."/>
            <person name="Turgeon B.G."/>
            <person name="Goodwin S.B."/>
            <person name="Spatafora J.W."/>
            <person name="Crous P.W."/>
            <person name="Grigoriev I.V."/>
        </authorList>
    </citation>
    <scope>NUCLEOTIDE SEQUENCE</scope>
    <source>
        <strain evidence="1">IPT5</strain>
    </source>
</reference>
<gene>
    <name evidence="1" type="ORF">T440DRAFT_527473</name>
</gene>
<accession>A0A6A7BCA7</accession>
<proteinExistence type="predicted"/>
<name>A0A6A7BCA7_9PLEO</name>